<feature type="region of interest" description="Disordered" evidence="5">
    <location>
        <begin position="419"/>
        <end position="443"/>
    </location>
</feature>
<feature type="transmembrane region" description="Helical" evidence="6">
    <location>
        <begin position="251"/>
        <end position="272"/>
    </location>
</feature>
<feature type="transmembrane region" description="Helical" evidence="6">
    <location>
        <begin position="195"/>
        <end position="213"/>
    </location>
</feature>
<feature type="transmembrane region" description="Helical" evidence="6">
    <location>
        <begin position="331"/>
        <end position="363"/>
    </location>
</feature>
<dbReference type="Proteomes" id="UP000215902">
    <property type="component" value="Unassembled WGS sequence"/>
</dbReference>
<feature type="region of interest" description="Disordered" evidence="5">
    <location>
        <begin position="18"/>
        <end position="58"/>
    </location>
</feature>
<proteinExistence type="predicted"/>
<feature type="non-terminal residue" evidence="8">
    <location>
        <position position="1"/>
    </location>
</feature>
<feature type="transmembrane region" description="Helical" evidence="6">
    <location>
        <begin position="168"/>
        <end position="188"/>
    </location>
</feature>
<dbReference type="AlphaFoldDB" id="A0A267EDW9"/>
<dbReference type="PANTHER" id="PTHR11132">
    <property type="entry name" value="SOLUTE CARRIER FAMILY 35"/>
    <property type="match status" value="1"/>
</dbReference>
<dbReference type="InterPro" id="IPR037185">
    <property type="entry name" value="EmrE-like"/>
</dbReference>
<evidence type="ECO:0000256" key="3">
    <source>
        <dbReference type="ARBA" id="ARBA00022989"/>
    </source>
</evidence>
<evidence type="ECO:0000256" key="2">
    <source>
        <dbReference type="ARBA" id="ARBA00022692"/>
    </source>
</evidence>
<keyword evidence="3 6" id="KW-1133">Transmembrane helix</keyword>
<feature type="compositionally biased region" description="Basic and acidic residues" evidence="5">
    <location>
        <begin position="426"/>
        <end position="443"/>
    </location>
</feature>
<feature type="transmembrane region" description="Helical" evidence="6">
    <location>
        <begin position="138"/>
        <end position="162"/>
    </location>
</feature>
<comment type="subcellular location">
    <subcellularLocation>
        <location evidence="1">Membrane</location>
        <topology evidence="1">Multi-pass membrane protein</topology>
    </subcellularLocation>
</comment>
<feature type="domain" description="Sugar phosphate transporter" evidence="7">
    <location>
        <begin position="73"/>
        <end position="364"/>
    </location>
</feature>
<dbReference type="InterPro" id="IPR050186">
    <property type="entry name" value="TPT_transporter"/>
</dbReference>
<protein>
    <recommendedName>
        <fullName evidence="7">Sugar phosphate transporter domain-containing protein</fullName>
    </recommendedName>
</protein>
<evidence type="ECO:0000256" key="5">
    <source>
        <dbReference type="SAM" id="MobiDB-lite"/>
    </source>
</evidence>
<name>A0A267EDW9_9PLAT</name>
<keyword evidence="4 6" id="KW-0472">Membrane</keyword>
<evidence type="ECO:0000313" key="8">
    <source>
        <dbReference type="EMBL" id="PAA59771.1"/>
    </source>
</evidence>
<dbReference type="Pfam" id="PF03151">
    <property type="entry name" value="TPT"/>
    <property type="match status" value="1"/>
</dbReference>
<accession>A0A267EDW9</accession>
<keyword evidence="2 6" id="KW-0812">Transmembrane</keyword>
<feature type="transmembrane region" description="Helical" evidence="6">
    <location>
        <begin position="308"/>
        <end position="325"/>
    </location>
</feature>
<comment type="caution">
    <text evidence="8">The sequence shown here is derived from an EMBL/GenBank/DDBJ whole genome shotgun (WGS) entry which is preliminary data.</text>
</comment>
<evidence type="ECO:0000313" key="9">
    <source>
        <dbReference type="Proteomes" id="UP000215902"/>
    </source>
</evidence>
<reference evidence="8 9" key="1">
    <citation type="submission" date="2017-06" db="EMBL/GenBank/DDBJ databases">
        <title>A platform for efficient transgenesis in Macrostomum lignano, a flatworm model organism for stem cell research.</title>
        <authorList>
            <person name="Berezikov E."/>
        </authorList>
    </citation>
    <scope>NUCLEOTIDE SEQUENCE [LARGE SCALE GENOMIC DNA]</scope>
    <source>
        <strain evidence="8">DV1</strain>
        <tissue evidence="8">Whole organism</tissue>
    </source>
</reference>
<evidence type="ECO:0000256" key="6">
    <source>
        <dbReference type="SAM" id="Phobius"/>
    </source>
</evidence>
<feature type="transmembrane region" description="Helical" evidence="6">
    <location>
        <begin position="219"/>
        <end position="239"/>
    </location>
</feature>
<sequence length="443" mass="49254">NTLMPVFKKARFGGSRTISDGDDAEMPDLSESDIEDRRGGAKHSVPMVSQHPGGGDAEDDAGCDKDNAMLCCKVLFLCLCWYTVSSTNNIIGKSLLTYYPYPATATLFQLLSTALFSQPLAMYWRVPPVRWNLIGWRYYATMIVPLAFGKFIAAVSAHISIWKVPISYAHTVKASMPIFVVFLSRIILRERQTWLVYLSLTPIVTGVIIATLTELSFDITGLLSALLATLAFSLQNVFSKKCLKETRMHHIRLLLVLARISCLLFLPVWLIFDVRYVLSNWDSMAGTDWTWVVGLLLLDGFLNFAQNVIAFTMIALVTPLSYAVANASKRIAVILMSLVILQNPVTTANCVGMGMAILGVLLYNKAKYDQNREAQRIKLLPYVKSDADMINNDPSALHASPSMVIPVMTLEAESRAAKNGSVFRGHQSDQQRRGDGHPPYRYV</sequence>
<dbReference type="InterPro" id="IPR004853">
    <property type="entry name" value="Sugar_P_trans_dom"/>
</dbReference>
<dbReference type="EMBL" id="NIVC01002232">
    <property type="protein sequence ID" value="PAA59771.1"/>
    <property type="molecule type" value="Genomic_DNA"/>
</dbReference>
<dbReference type="STRING" id="282301.A0A267EDW9"/>
<evidence type="ECO:0000256" key="4">
    <source>
        <dbReference type="ARBA" id="ARBA00023136"/>
    </source>
</evidence>
<dbReference type="GO" id="GO:0016020">
    <property type="term" value="C:membrane"/>
    <property type="evidence" value="ECO:0007669"/>
    <property type="project" value="UniProtKB-SubCell"/>
</dbReference>
<gene>
    <name evidence="8" type="ORF">BOX15_Mlig025499g1</name>
</gene>
<dbReference type="SUPFAM" id="SSF103481">
    <property type="entry name" value="Multidrug resistance efflux transporter EmrE"/>
    <property type="match status" value="1"/>
</dbReference>
<keyword evidence="9" id="KW-1185">Reference proteome</keyword>
<evidence type="ECO:0000259" key="7">
    <source>
        <dbReference type="Pfam" id="PF03151"/>
    </source>
</evidence>
<feature type="transmembrane region" description="Helical" evidence="6">
    <location>
        <begin position="284"/>
        <end position="301"/>
    </location>
</feature>
<feature type="compositionally biased region" description="Acidic residues" evidence="5">
    <location>
        <begin position="20"/>
        <end position="34"/>
    </location>
</feature>
<evidence type="ECO:0000256" key="1">
    <source>
        <dbReference type="ARBA" id="ARBA00004141"/>
    </source>
</evidence>
<organism evidence="8 9">
    <name type="scientific">Macrostomum lignano</name>
    <dbReference type="NCBI Taxonomy" id="282301"/>
    <lineage>
        <taxon>Eukaryota</taxon>
        <taxon>Metazoa</taxon>
        <taxon>Spiralia</taxon>
        <taxon>Lophotrochozoa</taxon>
        <taxon>Platyhelminthes</taxon>
        <taxon>Rhabditophora</taxon>
        <taxon>Macrostomorpha</taxon>
        <taxon>Macrostomida</taxon>
        <taxon>Macrostomidae</taxon>
        <taxon>Macrostomum</taxon>
    </lineage>
</organism>
<dbReference type="OrthoDB" id="6418713at2759"/>